<comment type="caution">
    <text evidence="1">The sequence shown here is derived from an EMBL/GenBank/DDBJ whole genome shotgun (WGS) entry which is preliminary data.</text>
</comment>
<organism evidence="1 2">
    <name type="scientific">Pleurodeles waltl</name>
    <name type="common">Iberian ribbed newt</name>
    <dbReference type="NCBI Taxonomy" id="8319"/>
    <lineage>
        <taxon>Eukaryota</taxon>
        <taxon>Metazoa</taxon>
        <taxon>Chordata</taxon>
        <taxon>Craniata</taxon>
        <taxon>Vertebrata</taxon>
        <taxon>Euteleostomi</taxon>
        <taxon>Amphibia</taxon>
        <taxon>Batrachia</taxon>
        <taxon>Caudata</taxon>
        <taxon>Salamandroidea</taxon>
        <taxon>Salamandridae</taxon>
        <taxon>Pleurodelinae</taxon>
        <taxon>Pleurodeles</taxon>
    </lineage>
</organism>
<dbReference type="AlphaFoldDB" id="A0AAV7L839"/>
<reference evidence="1" key="1">
    <citation type="journal article" date="2022" name="bioRxiv">
        <title>Sequencing and chromosome-scale assembly of the giantPleurodeles waltlgenome.</title>
        <authorList>
            <person name="Brown T."/>
            <person name="Elewa A."/>
            <person name="Iarovenko S."/>
            <person name="Subramanian E."/>
            <person name="Araus A.J."/>
            <person name="Petzold A."/>
            <person name="Susuki M."/>
            <person name="Suzuki K.-i.T."/>
            <person name="Hayashi T."/>
            <person name="Toyoda A."/>
            <person name="Oliveira C."/>
            <person name="Osipova E."/>
            <person name="Leigh N.D."/>
            <person name="Simon A."/>
            <person name="Yun M.H."/>
        </authorList>
    </citation>
    <scope>NUCLEOTIDE SEQUENCE</scope>
    <source>
        <strain evidence="1">20211129_DDA</strain>
        <tissue evidence="1">Liver</tissue>
    </source>
</reference>
<evidence type="ECO:0000313" key="2">
    <source>
        <dbReference type="Proteomes" id="UP001066276"/>
    </source>
</evidence>
<protein>
    <submittedName>
        <fullName evidence="1">Uncharacterized protein</fullName>
    </submittedName>
</protein>
<proteinExistence type="predicted"/>
<keyword evidence="2" id="KW-1185">Reference proteome</keyword>
<name>A0AAV7L839_PLEWA</name>
<evidence type="ECO:0000313" key="1">
    <source>
        <dbReference type="EMBL" id="KAJ1085503.1"/>
    </source>
</evidence>
<dbReference type="Proteomes" id="UP001066276">
    <property type="component" value="Chromosome 12"/>
</dbReference>
<accession>A0AAV7L839</accession>
<sequence>MHGSHYSLARGLTVVPISSPARRPLQPRSLCQLARTAAVPACAPGLAAGSQLTCPINEQAAPAAWHWVGAGAGGRVRGRACLAPRSAVNGQQGVRDADIPSYPAANARGPFTVSERLKSGITFQALGSSAHQQLCVFFFNDRCPW</sequence>
<dbReference type="EMBL" id="JANPWB010000016">
    <property type="protein sequence ID" value="KAJ1085503.1"/>
    <property type="molecule type" value="Genomic_DNA"/>
</dbReference>
<gene>
    <name evidence="1" type="ORF">NDU88_005635</name>
</gene>